<comment type="caution">
    <text evidence="3">The sequence shown here is derived from an EMBL/GenBank/DDBJ whole genome shotgun (WGS) entry which is preliminary data.</text>
</comment>
<dbReference type="PANTHER" id="PTHR31973">
    <property type="entry name" value="POLYPROTEIN, PUTATIVE-RELATED"/>
    <property type="match status" value="1"/>
</dbReference>
<evidence type="ECO:0000313" key="3">
    <source>
        <dbReference type="EMBL" id="KAF2324486.1"/>
    </source>
</evidence>
<dbReference type="EMBL" id="JAAGAX010000001">
    <property type="protein sequence ID" value="KAF2324486.1"/>
    <property type="molecule type" value="Genomic_DNA"/>
</dbReference>
<protein>
    <submittedName>
        <fullName evidence="3">Uncharacterized protein</fullName>
    </submittedName>
</protein>
<evidence type="ECO:0000256" key="1">
    <source>
        <dbReference type="SAM" id="MobiDB-lite"/>
    </source>
</evidence>
<reference evidence="3 4" key="1">
    <citation type="journal article" date="2020" name="Mol. Plant">
        <title>The Chromosome-Based Rubber Tree Genome Provides New Insights into Spurge Genome Evolution and Rubber Biosynthesis.</title>
        <authorList>
            <person name="Liu J."/>
            <person name="Shi C."/>
            <person name="Shi C.C."/>
            <person name="Li W."/>
            <person name="Zhang Q.J."/>
            <person name="Zhang Y."/>
            <person name="Li K."/>
            <person name="Lu H.F."/>
            <person name="Shi C."/>
            <person name="Zhu S.T."/>
            <person name="Xiao Z.Y."/>
            <person name="Nan H."/>
            <person name="Yue Y."/>
            <person name="Zhu X.G."/>
            <person name="Wu Y."/>
            <person name="Hong X.N."/>
            <person name="Fan G.Y."/>
            <person name="Tong Y."/>
            <person name="Zhang D."/>
            <person name="Mao C.L."/>
            <person name="Liu Y.L."/>
            <person name="Hao S.J."/>
            <person name="Liu W.Q."/>
            <person name="Lv M.Q."/>
            <person name="Zhang H.B."/>
            <person name="Liu Y."/>
            <person name="Hu-Tang G.R."/>
            <person name="Wang J.P."/>
            <person name="Wang J.H."/>
            <person name="Sun Y.H."/>
            <person name="Ni S.B."/>
            <person name="Chen W.B."/>
            <person name="Zhang X.C."/>
            <person name="Jiao Y.N."/>
            <person name="Eichler E.E."/>
            <person name="Li G.H."/>
            <person name="Liu X."/>
            <person name="Gao L.Z."/>
        </authorList>
    </citation>
    <scope>NUCLEOTIDE SEQUENCE [LARGE SCALE GENOMIC DNA]</scope>
    <source>
        <strain evidence="4">cv. GT1</strain>
        <tissue evidence="3">Leaf</tissue>
    </source>
</reference>
<feature type="region of interest" description="Disordered" evidence="1">
    <location>
        <begin position="162"/>
        <end position="199"/>
    </location>
</feature>
<dbReference type="Proteomes" id="UP000467840">
    <property type="component" value="Chromosome 5"/>
</dbReference>
<sequence length="573" mass="66000">MAHNRGVHDEISFSLCIHHIGTLREWEYYDRKTWTVHGLTWDTMSMVRIDRMCQGLKIEGMLRHDNKSQMPNAKDDGIGQTVGNRSEVESQHDADVRNDNESQMPNVEDDGVEQAFGNRSEVESAHELDVREAIIPRVDLVDEDYDMVSGDEHVATIFNDIDKGNIGGRPKGSGQRVASQGLDRDIQDDGNDDQSDYAPSDELLTDIEDAFRADPEWSINGLINRVKNDLIFTIGKIKAWRARDWALKTLNRDEKDQYAKLYRYKEELIRTNPGTTVEFQIEKGKFEGIYICLAALKNAFNEGLRKLICLDGCWLKGTYGGQLLSTVAIDPNDCIFHLAYVVGFIGAVSELFPNAEHRFCEHLYTNFRGRFKGKELKDLLWNIARSAYIARMDYWLGKMEGKNPEAREWLRDRPCENWSTALFRTEACCDILTNNLYECFNKYILDARDKPIISLLEMIRSKLMKWLFKKKEDIKKWNGGICPKIQKKLNEMKELSCLFEAHFSRGPNVQVLGAGTQYVISLVERTCTCRRWDLNGYLLYMLAQLSLAIMSIQMIIYMSVIKLKLTQKFMPTI</sequence>
<keyword evidence="4" id="KW-1185">Reference proteome</keyword>
<keyword evidence="2" id="KW-1133">Transmembrane helix</keyword>
<gene>
    <name evidence="3" type="ORF">GH714_014736</name>
</gene>
<name>A0A6A6NHC4_HEVBR</name>
<keyword evidence="2" id="KW-0812">Transmembrane</keyword>
<accession>A0A6A6NHC4</accession>
<evidence type="ECO:0000256" key="2">
    <source>
        <dbReference type="SAM" id="Phobius"/>
    </source>
</evidence>
<feature type="region of interest" description="Disordered" evidence="1">
    <location>
        <begin position="66"/>
        <end position="107"/>
    </location>
</feature>
<dbReference type="AlphaFoldDB" id="A0A6A6NHC4"/>
<dbReference type="PANTHER" id="PTHR31973:SF191">
    <property type="entry name" value="OS05G0489400 PROTEIN"/>
    <property type="match status" value="1"/>
</dbReference>
<keyword evidence="2" id="KW-0472">Membrane</keyword>
<feature type="transmembrane region" description="Helical" evidence="2">
    <location>
        <begin position="537"/>
        <end position="560"/>
    </location>
</feature>
<proteinExistence type="predicted"/>
<feature type="compositionally biased region" description="Basic and acidic residues" evidence="1">
    <location>
        <begin position="86"/>
        <end position="100"/>
    </location>
</feature>
<evidence type="ECO:0000313" key="4">
    <source>
        <dbReference type="Proteomes" id="UP000467840"/>
    </source>
</evidence>
<organism evidence="3 4">
    <name type="scientific">Hevea brasiliensis</name>
    <name type="common">Para rubber tree</name>
    <name type="synonym">Siphonia brasiliensis</name>
    <dbReference type="NCBI Taxonomy" id="3981"/>
    <lineage>
        <taxon>Eukaryota</taxon>
        <taxon>Viridiplantae</taxon>
        <taxon>Streptophyta</taxon>
        <taxon>Embryophyta</taxon>
        <taxon>Tracheophyta</taxon>
        <taxon>Spermatophyta</taxon>
        <taxon>Magnoliopsida</taxon>
        <taxon>eudicotyledons</taxon>
        <taxon>Gunneridae</taxon>
        <taxon>Pentapetalae</taxon>
        <taxon>rosids</taxon>
        <taxon>fabids</taxon>
        <taxon>Malpighiales</taxon>
        <taxon>Euphorbiaceae</taxon>
        <taxon>Crotonoideae</taxon>
        <taxon>Micrandreae</taxon>
        <taxon>Hevea</taxon>
    </lineage>
</organism>
<feature type="compositionally biased region" description="Basic and acidic residues" evidence="1">
    <location>
        <begin position="66"/>
        <end position="77"/>
    </location>
</feature>